<dbReference type="EMBL" id="JAPDGR010000123">
    <property type="protein sequence ID" value="KAJ2995715.1"/>
    <property type="molecule type" value="Genomic_DNA"/>
</dbReference>
<protein>
    <submittedName>
        <fullName evidence="1">Uncharacterized protein</fullName>
    </submittedName>
</protein>
<organism evidence="1 2">
    <name type="scientific">Xylaria curta</name>
    <dbReference type="NCBI Taxonomy" id="42375"/>
    <lineage>
        <taxon>Eukaryota</taxon>
        <taxon>Fungi</taxon>
        <taxon>Dikarya</taxon>
        <taxon>Ascomycota</taxon>
        <taxon>Pezizomycotina</taxon>
        <taxon>Sordariomycetes</taxon>
        <taxon>Xylariomycetidae</taxon>
        <taxon>Xylariales</taxon>
        <taxon>Xylariaceae</taxon>
        <taxon>Xylaria</taxon>
    </lineage>
</organism>
<evidence type="ECO:0000313" key="2">
    <source>
        <dbReference type="Proteomes" id="UP001143856"/>
    </source>
</evidence>
<dbReference type="Proteomes" id="UP001143856">
    <property type="component" value="Unassembled WGS sequence"/>
</dbReference>
<evidence type="ECO:0000313" key="1">
    <source>
        <dbReference type="EMBL" id="KAJ2995715.1"/>
    </source>
</evidence>
<accession>A0ACC1PMX3</accession>
<name>A0ACC1PMX3_9PEZI</name>
<gene>
    <name evidence="1" type="ORF">NUW58_g1194</name>
</gene>
<comment type="caution">
    <text evidence="1">The sequence shown here is derived from an EMBL/GenBank/DDBJ whole genome shotgun (WGS) entry which is preliminary data.</text>
</comment>
<sequence>MLFSKIFTGFALASTAMSAASPQQIADGIKSITQKSQALQAPAQSITILNAPLIVIGQGPFPTIIAGFADIVSTAQALIAQFPGTGPIQKREDENREHARDLMARGPDADLVFGAFREFVRVHQALLNILIGKAGILSKVPVIGQPVATALRGVEGVVDTIAITLINLLQSHSNDVASDANSLGNTLTLTIQQYDSIGV</sequence>
<keyword evidence="2" id="KW-1185">Reference proteome</keyword>
<proteinExistence type="predicted"/>
<reference evidence="1" key="1">
    <citation type="submission" date="2022-10" db="EMBL/GenBank/DDBJ databases">
        <title>Genome Sequence of Xylaria curta.</title>
        <authorList>
            <person name="Buettner E."/>
        </authorList>
    </citation>
    <scope>NUCLEOTIDE SEQUENCE</scope>
    <source>
        <strain evidence="1">Babe10</strain>
    </source>
</reference>